<evidence type="ECO:0000313" key="2">
    <source>
        <dbReference type="EMBL" id="KAF9736849.1"/>
    </source>
</evidence>
<dbReference type="AlphaFoldDB" id="A0A9P6GMK4"/>
<feature type="region of interest" description="Disordered" evidence="1">
    <location>
        <begin position="87"/>
        <end position="188"/>
    </location>
</feature>
<feature type="compositionally biased region" description="Acidic residues" evidence="1">
    <location>
        <begin position="534"/>
        <end position="550"/>
    </location>
</feature>
<protein>
    <submittedName>
        <fullName evidence="2">Uncharacterized protein</fullName>
    </submittedName>
</protein>
<sequence length="590" mass="65003">MSSAGILSSMTAYLTLPLRFVGYEWNRSSPLRSSPDTASPMYPDRPIRPLPKRRLRDRMSPEQADTIIYPPNPPSTGPLFNFPYSTGERSRTLNREGASDHHTCHCGHNHSEVESDEEDEGFTDEHGLPLPSSPSYHYSRNLPGRPVTGAVSAYHKPGSTTSSVDGYESFENTNNKKKRKIPNMGGASTHPTSLSAEMASMGISHPDELAGLDSREASANYYTSAPSTPQHNNAGTGISGAGRGRFGRTSSGRWERRVLHNSTNIANAKTSSKRMVLTSGNCDCYRPSDQQGIISTAIANAQATPPHTGNENVSLLQQEAAKPSANKTQFTFTCGSDSAKNMVWPGQENGYPQPPGAYPTSAGAPPPSSGLRARPPVRPDNHTVNNQGTQTSPSMNGGVRRTKPSTGVVAGQQAPAPRKPRRSAAKLYAYAARKRRVEQEYQNFHNPPDPAWICEFCEYEDIFGGPPMALIRQYEMKDRKERQRLAEKRRLLEKARMKGRKGKKVNKKAQNNANDAQNHQNPPPSDYDQRPENEPLDGQDEDYYDDEYDDAPANTAVQHRRCDHPGCHHHHHHTAVMPPGDPRGREASRA</sequence>
<feature type="region of interest" description="Disordered" evidence="1">
    <location>
        <begin position="345"/>
        <end position="423"/>
    </location>
</feature>
<comment type="caution">
    <text evidence="2">The sequence shown here is derived from an EMBL/GenBank/DDBJ whole genome shotgun (WGS) entry which is preliminary data.</text>
</comment>
<organism evidence="2 3">
    <name type="scientific">Paraphaeosphaeria minitans</name>
    <dbReference type="NCBI Taxonomy" id="565426"/>
    <lineage>
        <taxon>Eukaryota</taxon>
        <taxon>Fungi</taxon>
        <taxon>Dikarya</taxon>
        <taxon>Ascomycota</taxon>
        <taxon>Pezizomycotina</taxon>
        <taxon>Dothideomycetes</taxon>
        <taxon>Pleosporomycetidae</taxon>
        <taxon>Pleosporales</taxon>
        <taxon>Massarineae</taxon>
        <taxon>Didymosphaeriaceae</taxon>
        <taxon>Paraphaeosphaeria</taxon>
    </lineage>
</organism>
<feature type="compositionally biased region" description="Low complexity" evidence="1">
    <location>
        <begin position="508"/>
        <end position="520"/>
    </location>
</feature>
<feature type="compositionally biased region" description="Basic residues" evidence="1">
    <location>
        <begin position="558"/>
        <end position="574"/>
    </location>
</feature>
<gene>
    <name evidence="2" type="ORF">PMIN01_04628</name>
</gene>
<feature type="compositionally biased region" description="Polar residues" evidence="1">
    <location>
        <begin position="223"/>
        <end position="236"/>
    </location>
</feature>
<feature type="compositionally biased region" description="Polar residues" evidence="1">
    <location>
        <begin position="382"/>
        <end position="395"/>
    </location>
</feature>
<dbReference type="OrthoDB" id="4174342at2759"/>
<feature type="region of interest" description="Disordered" evidence="1">
    <location>
        <begin position="223"/>
        <end position="251"/>
    </location>
</feature>
<proteinExistence type="predicted"/>
<feature type="compositionally biased region" description="Basic and acidic residues" evidence="1">
    <location>
        <begin position="88"/>
        <end position="113"/>
    </location>
</feature>
<dbReference type="EMBL" id="WJXW01000004">
    <property type="protein sequence ID" value="KAF9736849.1"/>
    <property type="molecule type" value="Genomic_DNA"/>
</dbReference>
<evidence type="ECO:0000256" key="1">
    <source>
        <dbReference type="SAM" id="MobiDB-lite"/>
    </source>
</evidence>
<evidence type="ECO:0000313" key="3">
    <source>
        <dbReference type="Proteomes" id="UP000756921"/>
    </source>
</evidence>
<name>A0A9P6GMK4_9PLEO</name>
<feature type="compositionally biased region" description="Basic residues" evidence="1">
    <location>
        <begin position="497"/>
        <end position="507"/>
    </location>
</feature>
<reference evidence="2" key="1">
    <citation type="journal article" date="2020" name="Mol. Plant Microbe Interact.">
        <title>Genome Sequence of the Biocontrol Agent Coniothyrium minitans strain Conio (IMI 134523).</title>
        <authorList>
            <person name="Patel D."/>
            <person name="Shittu T.A."/>
            <person name="Baroncelli R."/>
            <person name="Muthumeenakshi S."/>
            <person name="Osborne T.H."/>
            <person name="Janganan T.K."/>
            <person name="Sreenivasaprasad S."/>
        </authorList>
    </citation>
    <scope>NUCLEOTIDE SEQUENCE</scope>
    <source>
        <strain evidence="2">Conio</strain>
    </source>
</reference>
<dbReference type="Proteomes" id="UP000756921">
    <property type="component" value="Unassembled WGS sequence"/>
</dbReference>
<accession>A0A9P6GMK4</accession>
<feature type="region of interest" description="Disordered" evidence="1">
    <location>
        <begin position="492"/>
        <end position="590"/>
    </location>
</feature>
<keyword evidence="3" id="KW-1185">Reference proteome</keyword>
<feature type="region of interest" description="Disordered" evidence="1">
    <location>
        <begin position="29"/>
        <end position="51"/>
    </location>
</feature>